<dbReference type="Gene3D" id="2.40.70.10">
    <property type="entry name" value="Acid Proteases"/>
    <property type="match status" value="1"/>
</dbReference>
<keyword evidence="3" id="KW-0732">Signal</keyword>
<name>A0AAD4FEL8_9PLEO</name>
<proteinExistence type="predicted"/>
<reference evidence="4" key="1">
    <citation type="submission" date="2021-07" db="EMBL/GenBank/DDBJ databases">
        <title>Genome Resource of American Ginseng Black Spot Pathogen Alternaria panax.</title>
        <authorList>
            <person name="Qiu C."/>
            <person name="Wang W."/>
            <person name="Liu Z."/>
        </authorList>
    </citation>
    <scope>NUCLEOTIDE SEQUENCE</scope>
    <source>
        <strain evidence="4">BNCC115425</strain>
    </source>
</reference>
<feature type="region of interest" description="Disordered" evidence="1">
    <location>
        <begin position="531"/>
        <end position="586"/>
    </location>
</feature>
<evidence type="ECO:0000256" key="3">
    <source>
        <dbReference type="SAM" id="SignalP"/>
    </source>
</evidence>
<keyword evidence="5" id="KW-1185">Reference proteome</keyword>
<evidence type="ECO:0008006" key="6">
    <source>
        <dbReference type="Google" id="ProtNLM"/>
    </source>
</evidence>
<keyword evidence="2" id="KW-0472">Membrane</keyword>
<accession>A0AAD4FEL8</accession>
<keyword evidence="2" id="KW-0812">Transmembrane</keyword>
<feature type="signal peptide" evidence="3">
    <location>
        <begin position="1"/>
        <end position="24"/>
    </location>
</feature>
<protein>
    <recommendedName>
        <fullName evidence="6">Peptidase A1 domain-containing protein</fullName>
    </recommendedName>
</protein>
<evidence type="ECO:0000313" key="4">
    <source>
        <dbReference type="EMBL" id="KAG9189114.1"/>
    </source>
</evidence>
<organism evidence="4 5">
    <name type="scientific">Alternaria panax</name>
    <dbReference type="NCBI Taxonomy" id="48097"/>
    <lineage>
        <taxon>Eukaryota</taxon>
        <taxon>Fungi</taxon>
        <taxon>Dikarya</taxon>
        <taxon>Ascomycota</taxon>
        <taxon>Pezizomycotina</taxon>
        <taxon>Dothideomycetes</taxon>
        <taxon>Pleosporomycetidae</taxon>
        <taxon>Pleosporales</taxon>
        <taxon>Pleosporineae</taxon>
        <taxon>Pleosporaceae</taxon>
        <taxon>Alternaria</taxon>
        <taxon>Alternaria sect. Panax</taxon>
    </lineage>
</organism>
<dbReference type="EMBL" id="JAANER010000005">
    <property type="protein sequence ID" value="KAG9189114.1"/>
    <property type="molecule type" value="Genomic_DNA"/>
</dbReference>
<sequence length="586" mass="63325">MLVPMHIQSFLRLGLAFLAVPSIAQRYLEAPWSDKKYGPDGPWQAVKITVGGNDTTLKIAGQNHADLDVYPGGAYETFVFGSSACEPYPGSLCGDAGTWEPDVGATGRIQWQPTVEETSFGLLAGPVNYTARALTIGGTTVWNVSIQHTNTGNITNFGGELAGMRLGYLGLGAQDKVQTFTGDDNVAGYGLSYNLYSGKLYTDGVIGSYSYLLHVGSAAFDYPGSLVFGGYNKGRVIGPLTSFRDSDKVDLLDIGIGVEHGDSPFEVDSMQNLLVTNTGETGISQKVQIDPRSPYLFLPDNTCEGLAKVLPIAYDTTTGYFLWKTDDPAFKTIVTSSAYLSFTFPPGSGASLNVTIKVPFALLNLTLDTPIVDKPTPYFPCHAYTPEPENENDHFRLGRAFLQAAYMGRNWASQMTWLGQAPGPGATSQGLGDQLTEIEDGATTLEYWDSEKTNYFNQSWAGHWSVVDSVKPSSPNDTDVNTASNPKVAAKGLSTGAKTGIGVGAALAWLAIMVVGIFLWRRRNREEKVVPNDYLHSPGQYPYGSPMPPDYAQPEKTKDGMHSGMQEMYTAPEAQELPATTNPRPK</sequence>
<evidence type="ECO:0000256" key="1">
    <source>
        <dbReference type="SAM" id="MobiDB-lite"/>
    </source>
</evidence>
<feature type="transmembrane region" description="Helical" evidence="2">
    <location>
        <begin position="501"/>
        <end position="520"/>
    </location>
</feature>
<evidence type="ECO:0000256" key="2">
    <source>
        <dbReference type="SAM" id="Phobius"/>
    </source>
</evidence>
<gene>
    <name evidence="4" type="ORF">G6011_05982</name>
</gene>
<dbReference type="AlphaFoldDB" id="A0AAD4FEL8"/>
<feature type="chain" id="PRO_5041984111" description="Peptidase A1 domain-containing protein" evidence="3">
    <location>
        <begin position="25"/>
        <end position="586"/>
    </location>
</feature>
<dbReference type="SUPFAM" id="SSF50630">
    <property type="entry name" value="Acid proteases"/>
    <property type="match status" value="1"/>
</dbReference>
<comment type="caution">
    <text evidence="4">The sequence shown here is derived from an EMBL/GenBank/DDBJ whole genome shotgun (WGS) entry which is preliminary data.</text>
</comment>
<dbReference type="Proteomes" id="UP001199106">
    <property type="component" value="Unassembled WGS sequence"/>
</dbReference>
<dbReference type="InterPro" id="IPR021109">
    <property type="entry name" value="Peptidase_aspartic_dom_sf"/>
</dbReference>
<keyword evidence="2" id="KW-1133">Transmembrane helix</keyword>
<evidence type="ECO:0000313" key="5">
    <source>
        <dbReference type="Proteomes" id="UP001199106"/>
    </source>
</evidence>